<name>A0AAJ6YLI8_9HYME</name>
<keyword evidence="2" id="KW-1185">Reference proteome</keyword>
<evidence type="ECO:0000256" key="1">
    <source>
        <dbReference type="SAM" id="MobiDB-lite"/>
    </source>
</evidence>
<evidence type="ECO:0000313" key="2">
    <source>
        <dbReference type="Proteomes" id="UP000695007"/>
    </source>
</evidence>
<dbReference type="PANTHER" id="PTHR36696">
    <property type="entry name" value="AGAP012002-PA"/>
    <property type="match status" value="1"/>
</dbReference>
<dbReference type="AlphaFoldDB" id="A0AAJ6YLI8"/>
<dbReference type="Proteomes" id="UP000695007">
    <property type="component" value="Unplaced"/>
</dbReference>
<dbReference type="PANTHER" id="PTHR36696:SF1">
    <property type="entry name" value="EF-HAND DOMAIN-CONTAINING PROTEIN"/>
    <property type="match status" value="1"/>
</dbReference>
<feature type="compositionally biased region" description="Basic residues" evidence="1">
    <location>
        <begin position="244"/>
        <end position="258"/>
    </location>
</feature>
<feature type="region of interest" description="Disordered" evidence="1">
    <location>
        <begin position="221"/>
        <end position="271"/>
    </location>
</feature>
<protein>
    <submittedName>
        <fullName evidence="3">Uncharacterized protein LOC105364107</fullName>
    </submittedName>
</protein>
<accession>A0AAJ6YLI8</accession>
<feature type="compositionally biased region" description="Acidic residues" evidence="1">
    <location>
        <begin position="227"/>
        <end position="237"/>
    </location>
</feature>
<dbReference type="KEGG" id="csol:105364107"/>
<dbReference type="GeneID" id="105364107"/>
<organism evidence="2 3">
    <name type="scientific">Ceratosolen solmsi marchali</name>
    <dbReference type="NCBI Taxonomy" id="326594"/>
    <lineage>
        <taxon>Eukaryota</taxon>
        <taxon>Metazoa</taxon>
        <taxon>Ecdysozoa</taxon>
        <taxon>Arthropoda</taxon>
        <taxon>Hexapoda</taxon>
        <taxon>Insecta</taxon>
        <taxon>Pterygota</taxon>
        <taxon>Neoptera</taxon>
        <taxon>Endopterygota</taxon>
        <taxon>Hymenoptera</taxon>
        <taxon>Apocrita</taxon>
        <taxon>Proctotrupomorpha</taxon>
        <taxon>Chalcidoidea</taxon>
        <taxon>Agaonidae</taxon>
        <taxon>Agaoninae</taxon>
        <taxon>Ceratosolen</taxon>
    </lineage>
</organism>
<dbReference type="RefSeq" id="XP_011500276.1">
    <property type="nucleotide sequence ID" value="XM_011501974.1"/>
</dbReference>
<evidence type="ECO:0000313" key="3">
    <source>
        <dbReference type="RefSeq" id="XP_011500276.1"/>
    </source>
</evidence>
<reference evidence="3" key="1">
    <citation type="submission" date="2025-08" db="UniProtKB">
        <authorList>
            <consortium name="RefSeq"/>
        </authorList>
    </citation>
    <scope>IDENTIFICATION</scope>
</reference>
<gene>
    <name evidence="3" type="primary">LOC105364107</name>
</gene>
<proteinExistence type="predicted"/>
<sequence>MPRLVSSTGLIAARTRPIRRPKPKKLELLGSSIPAPFILRPFAGLFNPYSYSCSVFCNHPANGDAKKVVRRAKDMWASEGKALQLPVEVHEEKPGESDALDSTTVPEELFRRYTEMDSRSASPQHPIHHESFRDDKGRPSLILDLRASPHDAQKSETLSWHALTLEPMSCSRRGVFIEPARKSPRKLPLPWRRHHVATTAASSPVHTIPILKVSDSLRTNVARNTDDEKENEEESSREEEVPVRRKGKLRRKKRKCRRGSIYGQQTEVRDPPEPLETLVSQIVQGSRRESTRSNFEEIKRLSLEKIILPAIKHEIPSSFLPPDIIKELSRELDQGTIEWEFNAKRRFALEEVLRVLGDFHPTFGGSCQNTLHIQFQNIPRLFYRQSARFELLGSQSLIGLKPVDYLSQYVYVNDVRKMIFGRAFNKYREETIGGPRYLISKRIFEALSDVMGWALLNDEVTFLERSLGAIQDKLDFRTWCGLCAFTERSLPALLPQEEDPPSWLEKADFEMLDCRLSRVEIDEKLASMLLLIRDR</sequence>